<dbReference type="InParanoid" id="A0A0C2X889"/>
<dbReference type="AlphaFoldDB" id="A0A0C2X889"/>
<proteinExistence type="predicted"/>
<reference evidence="1 2" key="1">
    <citation type="submission" date="2014-04" db="EMBL/GenBank/DDBJ databases">
        <title>Evolutionary Origins and Diversification of the Mycorrhizal Mutualists.</title>
        <authorList>
            <consortium name="DOE Joint Genome Institute"/>
            <consortium name="Mycorrhizal Genomics Consortium"/>
            <person name="Kohler A."/>
            <person name="Kuo A."/>
            <person name="Nagy L.G."/>
            <person name="Floudas D."/>
            <person name="Copeland A."/>
            <person name="Barry K.W."/>
            <person name="Cichocki N."/>
            <person name="Veneault-Fourrey C."/>
            <person name="LaButti K."/>
            <person name="Lindquist E.A."/>
            <person name="Lipzen A."/>
            <person name="Lundell T."/>
            <person name="Morin E."/>
            <person name="Murat C."/>
            <person name="Riley R."/>
            <person name="Ohm R."/>
            <person name="Sun H."/>
            <person name="Tunlid A."/>
            <person name="Henrissat B."/>
            <person name="Grigoriev I.V."/>
            <person name="Hibbett D.S."/>
            <person name="Martin F."/>
        </authorList>
    </citation>
    <scope>NUCLEOTIDE SEQUENCE [LARGE SCALE GENOMIC DNA]</scope>
    <source>
        <strain evidence="1 2">Koide BX008</strain>
    </source>
</reference>
<gene>
    <name evidence="1" type="ORF">M378DRAFT_530390</name>
</gene>
<evidence type="ECO:0000313" key="1">
    <source>
        <dbReference type="EMBL" id="KIL65496.1"/>
    </source>
</evidence>
<dbReference type="HOGENOM" id="CLU_1969984_0_0_1"/>
<dbReference type="EMBL" id="KN818242">
    <property type="protein sequence ID" value="KIL65496.1"/>
    <property type="molecule type" value="Genomic_DNA"/>
</dbReference>
<name>A0A0C2X889_AMAMK</name>
<sequence length="127" mass="14303">MIGVVLLTCDDLINNYRQASQVDGTANENASVIQGETLAVREGSWVKTGISITIYPSTASTCFRPFQLETKFPHNRQRVECYEPYLNQFSTIFRRDPAALQVPIASHFLYRVTDSSAPKVYTVLPTR</sequence>
<organism evidence="1 2">
    <name type="scientific">Amanita muscaria (strain Koide BX008)</name>
    <dbReference type="NCBI Taxonomy" id="946122"/>
    <lineage>
        <taxon>Eukaryota</taxon>
        <taxon>Fungi</taxon>
        <taxon>Dikarya</taxon>
        <taxon>Basidiomycota</taxon>
        <taxon>Agaricomycotina</taxon>
        <taxon>Agaricomycetes</taxon>
        <taxon>Agaricomycetidae</taxon>
        <taxon>Agaricales</taxon>
        <taxon>Pluteineae</taxon>
        <taxon>Amanitaceae</taxon>
        <taxon>Amanita</taxon>
    </lineage>
</organism>
<keyword evidence="2" id="KW-1185">Reference proteome</keyword>
<evidence type="ECO:0000313" key="2">
    <source>
        <dbReference type="Proteomes" id="UP000054549"/>
    </source>
</evidence>
<dbReference type="Proteomes" id="UP000054549">
    <property type="component" value="Unassembled WGS sequence"/>
</dbReference>
<accession>A0A0C2X889</accession>
<protein>
    <submittedName>
        <fullName evidence="1">Uncharacterized protein</fullName>
    </submittedName>
</protein>